<evidence type="ECO:0000256" key="7">
    <source>
        <dbReference type="RuleBase" id="RU363032"/>
    </source>
</evidence>
<dbReference type="SUPFAM" id="SSF161098">
    <property type="entry name" value="MetI-like"/>
    <property type="match status" value="1"/>
</dbReference>
<evidence type="ECO:0000256" key="4">
    <source>
        <dbReference type="ARBA" id="ARBA00022692"/>
    </source>
</evidence>
<dbReference type="InterPro" id="IPR000515">
    <property type="entry name" value="MetI-like"/>
</dbReference>
<keyword evidence="5 7" id="KW-1133">Transmembrane helix</keyword>
<feature type="transmembrane region" description="Helical" evidence="7">
    <location>
        <begin position="12"/>
        <end position="40"/>
    </location>
</feature>
<evidence type="ECO:0000259" key="8">
    <source>
        <dbReference type="PROSITE" id="PS50928"/>
    </source>
</evidence>
<proteinExistence type="inferred from homology"/>
<protein>
    <submittedName>
        <fullName evidence="9">ABC transporter permease</fullName>
    </submittedName>
</protein>
<dbReference type="InterPro" id="IPR035906">
    <property type="entry name" value="MetI-like_sf"/>
</dbReference>
<organism evidence="9 10">
    <name type="scientific">Paenibacillus glycanilyticus</name>
    <dbReference type="NCBI Taxonomy" id="126569"/>
    <lineage>
        <taxon>Bacteria</taxon>
        <taxon>Bacillati</taxon>
        <taxon>Bacillota</taxon>
        <taxon>Bacilli</taxon>
        <taxon>Bacillales</taxon>
        <taxon>Paenibacillaceae</taxon>
        <taxon>Paenibacillus</taxon>
    </lineage>
</organism>
<dbReference type="PROSITE" id="PS50928">
    <property type="entry name" value="ABC_TM1"/>
    <property type="match status" value="1"/>
</dbReference>
<keyword evidence="3" id="KW-1003">Cell membrane</keyword>
<keyword evidence="2 7" id="KW-0813">Transport</keyword>
<evidence type="ECO:0000256" key="2">
    <source>
        <dbReference type="ARBA" id="ARBA00022448"/>
    </source>
</evidence>
<keyword evidence="10" id="KW-1185">Reference proteome</keyword>
<comment type="similarity">
    <text evidence="7">Belongs to the binding-protein-dependent transport system permease family.</text>
</comment>
<gene>
    <name evidence="9" type="ORF">MU1_46580</name>
</gene>
<keyword evidence="4 7" id="KW-0812">Transmembrane</keyword>
<comment type="caution">
    <text evidence="9">The sequence shown here is derived from an EMBL/GenBank/DDBJ whole genome shotgun (WGS) entry which is preliminary data.</text>
</comment>
<evidence type="ECO:0000313" key="10">
    <source>
        <dbReference type="Proteomes" id="UP001157114"/>
    </source>
</evidence>
<dbReference type="Pfam" id="PF00528">
    <property type="entry name" value="BPD_transp_1"/>
    <property type="match status" value="1"/>
</dbReference>
<reference evidence="9 10" key="1">
    <citation type="submission" date="2023-03" db="EMBL/GenBank/DDBJ databases">
        <title>Draft genome sequence of the bacteria which degrade cell wall of Tricholomamatutake.</title>
        <authorList>
            <person name="Konishi Y."/>
            <person name="Fukuta Y."/>
            <person name="Shirasaka N."/>
        </authorList>
    </citation>
    <scope>NUCLEOTIDE SEQUENCE [LARGE SCALE GENOMIC DNA]</scope>
    <source>
        <strain evidence="10">mu1</strain>
    </source>
</reference>
<sequence length="296" mass="33164">MPMFAMSYKVQRYVILISFLTLPLLLLAVFSFYPALYLAWLSFTSWDGYSPNKAWVGFNNYKDIFTNADIFKVLSHNFVYFIGGIVQNIVALFFAVLLNSRLRGRNTFRVLLFLPYIMNSVAIAYMFTYVYDAQNGSLNALLTSVGLESWIRSWMGDAGIVNYSLAFISAWKFMGFNMVIYLGALQSIPGDLYEAAKIDGAGPFKSFLYITWPSIIKIVELSMLLTVSGALEVFDLPFVMTKGGPAGASQTFVTQTVETAFNFSNYGLASAMGMVLLIIVVLVIFVQRKLILRGED</sequence>
<name>A0ABQ6GMR2_9BACL</name>
<dbReference type="PANTHER" id="PTHR30193:SF41">
    <property type="entry name" value="DIACETYLCHITOBIOSE UPTAKE SYSTEM PERMEASE PROTEIN NGCF"/>
    <property type="match status" value="1"/>
</dbReference>
<comment type="subcellular location">
    <subcellularLocation>
        <location evidence="1 7">Cell membrane</location>
        <topology evidence="1 7">Multi-pass membrane protein</topology>
    </subcellularLocation>
</comment>
<feature type="transmembrane region" description="Helical" evidence="7">
    <location>
        <begin position="78"/>
        <end position="98"/>
    </location>
</feature>
<dbReference type="EMBL" id="BSSQ01000018">
    <property type="protein sequence ID" value="GLX70312.1"/>
    <property type="molecule type" value="Genomic_DNA"/>
</dbReference>
<dbReference type="PANTHER" id="PTHR30193">
    <property type="entry name" value="ABC TRANSPORTER PERMEASE PROTEIN"/>
    <property type="match status" value="1"/>
</dbReference>
<evidence type="ECO:0000256" key="5">
    <source>
        <dbReference type="ARBA" id="ARBA00022989"/>
    </source>
</evidence>
<feature type="domain" description="ABC transmembrane type-1" evidence="8">
    <location>
        <begin position="73"/>
        <end position="287"/>
    </location>
</feature>
<dbReference type="InterPro" id="IPR051393">
    <property type="entry name" value="ABC_transporter_permease"/>
</dbReference>
<feature type="transmembrane region" description="Helical" evidence="7">
    <location>
        <begin position="266"/>
        <end position="286"/>
    </location>
</feature>
<evidence type="ECO:0000313" key="9">
    <source>
        <dbReference type="EMBL" id="GLX70312.1"/>
    </source>
</evidence>
<dbReference type="Proteomes" id="UP001157114">
    <property type="component" value="Unassembled WGS sequence"/>
</dbReference>
<accession>A0ABQ6GMR2</accession>
<dbReference type="CDD" id="cd06261">
    <property type="entry name" value="TM_PBP2"/>
    <property type="match status" value="1"/>
</dbReference>
<feature type="transmembrane region" description="Helical" evidence="7">
    <location>
        <begin position="206"/>
        <end position="231"/>
    </location>
</feature>
<feature type="transmembrane region" description="Helical" evidence="7">
    <location>
        <begin position="160"/>
        <end position="185"/>
    </location>
</feature>
<evidence type="ECO:0000256" key="3">
    <source>
        <dbReference type="ARBA" id="ARBA00022475"/>
    </source>
</evidence>
<evidence type="ECO:0000256" key="1">
    <source>
        <dbReference type="ARBA" id="ARBA00004651"/>
    </source>
</evidence>
<feature type="transmembrane region" description="Helical" evidence="7">
    <location>
        <begin position="110"/>
        <end position="131"/>
    </location>
</feature>
<dbReference type="Gene3D" id="1.10.3720.10">
    <property type="entry name" value="MetI-like"/>
    <property type="match status" value="1"/>
</dbReference>
<evidence type="ECO:0000256" key="6">
    <source>
        <dbReference type="ARBA" id="ARBA00023136"/>
    </source>
</evidence>
<keyword evidence="6 7" id="KW-0472">Membrane</keyword>